<accession>A0A1G5S549</accession>
<dbReference type="PANTHER" id="PTHR11629:SF63">
    <property type="entry name" value="V-TYPE PROTON ATPASE SUBUNIT A"/>
    <property type="match status" value="1"/>
</dbReference>
<feature type="transmembrane region" description="Helical" evidence="8">
    <location>
        <begin position="611"/>
        <end position="634"/>
    </location>
</feature>
<reference evidence="9 10" key="1">
    <citation type="submission" date="2016-10" db="EMBL/GenBank/DDBJ databases">
        <authorList>
            <person name="de Groot N.N."/>
        </authorList>
    </citation>
    <scope>NUCLEOTIDE SEQUENCE [LARGE SCALE GENOMIC DNA]</scope>
    <source>
        <strain evidence="9 10">DSM 2784</strain>
    </source>
</reference>
<dbReference type="PANTHER" id="PTHR11629">
    <property type="entry name" value="VACUOLAR PROTON ATPASES"/>
    <property type="match status" value="1"/>
</dbReference>
<proteinExistence type="inferred from homology"/>
<protein>
    <submittedName>
        <fullName evidence="9">V/A-type H+-transporting ATPase subunit I</fullName>
    </submittedName>
</protein>
<keyword evidence="6" id="KW-0406">Ion transport</keyword>
<evidence type="ECO:0000256" key="5">
    <source>
        <dbReference type="ARBA" id="ARBA00022989"/>
    </source>
</evidence>
<evidence type="ECO:0000256" key="3">
    <source>
        <dbReference type="ARBA" id="ARBA00022448"/>
    </source>
</evidence>
<dbReference type="GO" id="GO:0051117">
    <property type="term" value="F:ATPase binding"/>
    <property type="evidence" value="ECO:0007669"/>
    <property type="project" value="TreeGrafter"/>
</dbReference>
<name>A0A1G5S549_9FIRM</name>
<dbReference type="GO" id="GO:0016471">
    <property type="term" value="C:vacuolar proton-transporting V-type ATPase complex"/>
    <property type="evidence" value="ECO:0007669"/>
    <property type="project" value="TreeGrafter"/>
</dbReference>
<gene>
    <name evidence="9" type="ORF">SAMN03080599_02377</name>
</gene>
<feature type="transmembrane region" description="Helical" evidence="8">
    <location>
        <begin position="518"/>
        <end position="536"/>
    </location>
</feature>
<evidence type="ECO:0000256" key="4">
    <source>
        <dbReference type="ARBA" id="ARBA00022692"/>
    </source>
</evidence>
<dbReference type="OrthoDB" id="9803814at2"/>
<keyword evidence="10" id="KW-1185">Reference proteome</keyword>
<comment type="similarity">
    <text evidence="2">Belongs to the V-ATPase 116 kDa subunit family.</text>
</comment>
<dbReference type="AlphaFoldDB" id="A0A1G5S549"/>
<dbReference type="GO" id="GO:0007035">
    <property type="term" value="P:vacuolar acidification"/>
    <property type="evidence" value="ECO:0007669"/>
    <property type="project" value="TreeGrafter"/>
</dbReference>
<evidence type="ECO:0000256" key="6">
    <source>
        <dbReference type="ARBA" id="ARBA00023065"/>
    </source>
</evidence>
<keyword evidence="5 8" id="KW-1133">Transmembrane helix</keyword>
<evidence type="ECO:0000313" key="9">
    <source>
        <dbReference type="EMBL" id="SCZ80649.1"/>
    </source>
</evidence>
<comment type="subcellular location">
    <subcellularLocation>
        <location evidence="1">Membrane</location>
        <topology evidence="1">Multi-pass membrane protein</topology>
    </subcellularLocation>
</comment>
<dbReference type="STRING" id="1120920.SAMN03080599_02377"/>
<sequence>MAIEKMIMVNLVADLALLDEVLKEIALFERIQLVNAYHEIEESNFRLSMVDENRDEILNMCRIEPYKTQVDPKALMEKAEKLLMMLGLDKKLDRSYLEDPEWDWTLELVEKKIDLFTEEVSEDYSVLSALREERVHLKELECLGKLQETEVDLEAILNMENFSARLGVLSKENRYKLSLNYENITAVVMHLDTIERGEAELIISPKELDAETDRILRSVYFEEIPIPEAYRVKAPEAMRRILARQEEIETEITQKLSELEVFKRSYEVEIQASVNALALERVKVKMRRSIATTRNFFYLAGWIPEREKDLFEARVKVLGPGTIVMFNDTSNAIEKHTPPTLLKNRWLVKPFEMLVSMYGTPAYNETDPTVFFGITYMTLFGAMFGDLGQGIVLFLAGMVLTKRTPENLYFHILARLGISSAFFGFFYDSFFGYEHLISKLFPFMPYLRPIENINTILGVSVGVGVFLLLISFAYSILNKLRVGDLKEGWLGRNGVAGLILYLTLIQAVMKIALDTPGLPVPLSVIVVAACVAAIIGREPLANLIKGVRPLYHEKMSEYYVESGFDILETFLSMLSNSISFIRVGAFALNHVGLFVAFHTMGALIGNLGGEILMFFLGNLIVIFLEGLIVMIQGLRLMYYELFSKYYSGDGEAFDPVRFQEV</sequence>
<feature type="transmembrane region" description="Helical" evidence="8">
    <location>
        <begin position="370"/>
        <end position="400"/>
    </location>
</feature>
<keyword evidence="7 8" id="KW-0472">Membrane</keyword>
<dbReference type="RefSeq" id="WP_092591766.1">
    <property type="nucleotide sequence ID" value="NZ_FMWL01000013.1"/>
</dbReference>
<dbReference type="Pfam" id="PF01496">
    <property type="entry name" value="V_ATPase_I"/>
    <property type="match status" value="2"/>
</dbReference>
<dbReference type="GO" id="GO:0033179">
    <property type="term" value="C:proton-transporting V-type ATPase, V0 domain"/>
    <property type="evidence" value="ECO:0007669"/>
    <property type="project" value="InterPro"/>
</dbReference>
<keyword evidence="3" id="KW-0813">Transport</keyword>
<keyword evidence="4 8" id="KW-0812">Transmembrane</keyword>
<feature type="transmembrane region" description="Helical" evidence="8">
    <location>
        <begin position="580"/>
        <end position="605"/>
    </location>
</feature>
<feature type="transmembrane region" description="Helical" evidence="8">
    <location>
        <begin position="453"/>
        <end position="477"/>
    </location>
</feature>
<feature type="transmembrane region" description="Helical" evidence="8">
    <location>
        <begin position="412"/>
        <end position="433"/>
    </location>
</feature>
<dbReference type="GO" id="GO:0046961">
    <property type="term" value="F:proton-transporting ATPase activity, rotational mechanism"/>
    <property type="evidence" value="ECO:0007669"/>
    <property type="project" value="InterPro"/>
</dbReference>
<evidence type="ECO:0000256" key="8">
    <source>
        <dbReference type="SAM" id="Phobius"/>
    </source>
</evidence>
<dbReference type="EMBL" id="FMWL01000013">
    <property type="protein sequence ID" value="SCZ80649.1"/>
    <property type="molecule type" value="Genomic_DNA"/>
</dbReference>
<evidence type="ECO:0000313" key="10">
    <source>
        <dbReference type="Proteomes" id="UP000199208"/>
    </source>
</evidence>
<evidence type="ECO:0000256" key="7">
    <source>
        <dbReference type="ARBA" id="ARBA00023136"/>
    </source>
</evidence>
<evidence type="ECO:0000256" key="1">
    <source>
        <dbReference type="ARBA" id="ARBA00004141"/>
    </source>
</evidence>
<dbReference type="InterPro" id="IPR002490">
    <property type="entry name" value="V-ATPase_116kDa_su"/>
</dbReference>
<dbReference type="Proteomes" id="UP000199208">
    <property type="component" value="Unassembled WGS sequence"/>
</dbReference>
<organism evidence="9 10">
    <name type="scientific">Acidaminobacter hydrogenoformans DSM 2784</name>
    <dbReference type="NCBI Taxonomy" id="1120920"/>
    <lineage>
        <taxon>Bacteria</taxon>
        <taxon>Bacillati</taxon>
        <taxon>Bacillota</taxon>
        <taxon>Clostridia</taxon>
        <taxon>Peptostreptococcales</taxon>
        <taxon>Acidaminobacteraceae</taxon>
        <taxon>Acidaminobacter</taxon>
    </lineage>
</organism>
<feature type="transmembrane region" description="Helical" evidence="8">
    <location>
        <begin position="489"/>
        <end position="512"/>
    </location>
</feature>
<evidence type="ECO:0000256" key="2">
    <source>
        <dbReference type="ARBA" id="ARBA00009904"/>
    </source>
</evidence>